<evidence type="ECO:0000256" key="1">
    <source>
        <dbReference type="SAM" id="MobiDB-lite"/>
    </source>
</evidence>
<reference evidence="2" key="1">
    <citation type="submission" date="2019-10" db="EMBL/GenBank/DDBJ databases">
        <title>Conservation and host-specific expression of non-tandemly repeated heterogenous ribosome RNA gene in arbuscular mycorrhizal fungi.</title>
        <authorList>
            <person name="Maeda T."/>
            <person name="Kobayashi Y."/>
            <person name="Nakagawa T."/>
            <person name="Ezawa T."/>
            <person name="Yamaguchi K."/>
            <person name="Bino T."/>
            <person name="Nishimoto Y."/>
            <person name="Shigenobu S."/>
            <person name="Kawaguchi M."/>
        </authorList>
    </citation>
    <scope>NUCLEOTIDE SEQUENCE</scope>
    <source>
        <strain evidence="2">HR1</strain>
    </source>
</reference>
<protein>
    <submittedName>
        <fullName evidence="2">Uncharacterized protein</fullName>
    </submittedName>
</protein>
<gene>
    <name evidence="2" type="ORF">RCL2_001696700</name>
</gene>
<comment type="caution">
    <text evidence="2">The sequence shown here is derived from an EMBL/GenBank/DDBJ whole genome shotgun (WGS) entry which is preliminary data.</text>
</comment>
<organism evidence="2 3">
    <name type="scientific">Rhizophagus clarus</name>
    <dbReference type="NCBI Taxonomy" id="94130"/>
    <lineage>
        <taxon>Eukaryota</taxon>
        <taxon>Fungi</taxon>
        <taxon>Fungi incertae sedis</taxon>
        <taxon>Mucoromycota</taxon>
        <taxon>Glomeromycotina</taxon>
        <taxon>Glomeromycetes</taxon>
        <taxon>Glomerales</taxon>
        <taxon>Glomeraceae</taxon>
        <taxon>Rhizophagus</taxon>
    </lineage>
</organism>
<feature type="region of interest" description="Disordered" evidence="1">
    <location>
        <begin position="11"/>
        <end position="54"/>
    </location>
</feature>
<name>A0A8H3LNB1_9GLOM</name>
<feature type="compositionally biased region" description="Basic and acidic residues" evidence="1">
    <location>
        <begin position="22"/>
        <end position="31"/>
    </location>
</feature>
<dbReference type="EMBL" id="BLAL01000193">
    <property type="protein sequence ID" value="GES90099.1"/>
    <property type="molecule type" value="Genomic_DNA"/>
</dbReference>
<dbReference type="AlphaFoldDB" id="A0A8H3LNB1"/>
<feature type="compositionally biased region" description="Basic residues" evidence="1">
    <location>
        <begin position="32"/>
        <end position="42"/>
    </location>
</feature>
<sequence length="68" mass="7464">MIENSDMLIREVLVKGRKKPASHSDRGDRSGRGSHRGRGGRGRKGDDDIDDGTTLSFLTEMMATTMSL</sequence>
<dbReference type="Proteomes" id="UP000615446">
    <property type="component" value="Unassembled WGS sequence"/>
</dbReference>
<proteinExistence type="predicted"/>
<accession>A0A8H3LNB1</accession>
<evidence type="ECO:0000313" key="3">
    <source>
        <dbReference type="Proteomes" id="UP000615446"/>
    </source>
</evidence>
<evidence type="ECO:0000313" key="2">
    <source>
        <dbReference type="EMBL" id="GES90099.1"/>
    </source>
</evidence>